<dbReference type="GO" id="GO:0030694">
    <property type="term" value="C:bacterial-type flagellum basal body, rod"/>
    <property type="evidence" value="ECO:0007669"/>
    <property type="project" value="UniProtKB-UniRule"/>
</dbReference>
<evidence type="ECO:0000256" key="5">
    <source>
        <dbReference type="ARBA" id="ARBA00025933"/>
    </source>
</evidence>
<feature type="domain" description="Flagellar basal body rod protein N-terminal" evidence="7">
    <location>
        <begin position="10"/>
        <end position="36"/>
    </location>
</feature>
<gene>
    <name evidence="10" type="ORF">AYO25_01790</name>
    <name evidence="9" type="ORF">DJ66_0753</name>
</gene>
<evidence type="ECO:0000256" key="1">
    <source>
        <dbReference type="ARBA" id="ARBA00004117"/>
    </source>
</evidence>
<dbReference type="InterPro" id="IPR019776">
    <property type="entry name" value="Flagellar_basal_body_rod_CS"/>
</dbReference>
<keyword evidence="9" id="KW-0282">Flagellum</keyword>
<comment type="subunit">
    <text evidence="5 6">The basal body constitutes a major portion of the flagellar organelle and consists of four rings (L,P,S, and M) mounted on a central rod. The rod consists of about 26 subunits of FlgG in the distal portion, and FlgB, FlgC and FlgF are thought to build up the proximal portion of the rod with about 6 subunits each.</text>
</comment>
<dbReference type="Proteomes" id="UP000033731">
    <property type="component" value="Unassembled WGS sequence"/>
</dbReference>
<dbReference type="PATRIC" id="fig|556287.8.peg.745"/>
<evidence type="ECO:0000256" key="3">
    <source>
        <dbReference type="ARBA" id="ARBA00017941"/>
    </source>
</evidence>
<reference evidence="10 12" key="2">
    <citation type="journal article" date="2017" name="PLoS ONE">
        <title>Genomic sequence of 'Candidatus Liberibacter solanacearum' haplotype C and its comparison with haplotype A and B genomes.</title>
        <authorList>
            <person name="Wang J."/>
            <person name="Haapalainen M."/>
            <person name="Schott T."/>
            <person name="Thompson S.M."/>
            <person name="Smith G.R."/>
            <person name="Nissinen A.I."/>
            <person name="Pirhonen M."/>
        </authorList>
    </citation>
    <scope>NUCLEOTIDE SEQUENCE [LARGE SCALE GENOMIC DNA]</scope>
    <source>
        <strain evidence="10 12">FIN111</strain>
    </source>
</reference>
<dbReference type="PANTHER" id="PTHR30435">
    <property type="entry name" value="FLAGELLAR PROTEIN"/>
    <property type="match status" value="1"/>
</dbReference>
<keyword evidence="4 6" id="KW-0975">Bacterial flagellum</keyword>
<reference evidence="9 11" key="1">
    <citation type="journal article" date="2015" name="Phytopathology">
        <title>Genomes of Candidatus Liberibacter solanacearum haplotype A from New Zealand and the USA suggest significant genome plasticity in the species.</title>
        <authorList>
            <person name="Thompson S.M."/>
            <person name="Johnson C.P."/>
            <person name="Lu A.Y."/>
            <person name="Frampton R.A."/>
            <person name="Sullivan K.L."/>
            <person name="Fiers M.W."/>
            <person name="Crowhurst R.N."/>
            <person name="Pitman A.R."/>
            <person name="Scott I."/>
            <person name="Gudmestad N.C."/>
            <person name="Smith G.R."/>
        </authorList>
    </citation>
    <scope>NUCLEOTIDE SEQUENCE [LARGE SCALE GENOMIC DNA]</scope>
    <source>
        <strain evidence="9 11">LsoNZ1</strain>
    </source>
</reference>
<comment type="subcellular location">
    <subcellularLocation>
        <location evidence="1 6">Bacterial flagellum basal body</location>
    </subcellularLocation>
</comment>
<sequence length="134" mass="14777">MDYLVASSQIANSGLTVQSSRMHVISENIANARTTGNTAGSDPYRRKTISFEEVMHEGGGVRVKKVSVDKSSFVEEFDPSHPVANASGIVKYPNVNVLVETADMRETNRLYMANLQIIKQSRDMIATTLDLLKD</sequence>
<dbReference type="InterPro" id="IPR010930">
    <property type="entry name" value="Flg_bb/hook_C_dom"/>
</dbReference>
<keyword evidence="9" id="KW-0969">Cilium</keyword>
<dbReference type="AlphaFoldDB" id="A0A094ZZN9"/>
<dbReference type="OrthoDB" id="9813951at2"/>
<accession>A0A094ZZN9</accession>
<name>A0A094ZZN9_9HYPH</name>
<feature type="domain" description="Flagellar basal-body/hook protein C-terminal" evidence="8">
    <location>
        <begin position="87"/>
        <end position="131"/>
    </location>
</feature>
<evidence type="ECO:0000256" key="4">
    <source>
        <dbReference type="ARBA" id="ARBA00023143"/>
    </source>
</evidence>
<comment type="caution">
    <text evidence="9">The sequence shown here is derived from an EMBL/GenBank/DDBJ whole genome shotgun (WGS) entry which is preliminary data.</text>
</comment>
<evidence type="ECO:0000313" key="9">
    <source>
        <dbReference type="EMBL" id="KJZ82020.1"/>
    </source>
</evidence>
<dbReference type="InterPro" id="IPR006299">
    <property type="entry name" value="FlgC"/>
</dbReference>
<evidence type="ECO:0000259" key="8">
    <source>
        <dbReference type="Pfam" id="PF06429"/>
    </source>
</evidence>
<evidence type="ECO:0000313" key="11">
    <source>
        <dbReference type="Proteomes" id="UP000033731"/>
    </source>
</evidence>
<evidence type="ECO:0000256" key="6">
    <source>
        <dbReference type="RuleBase" id="RU362062"/>
    </source>
</evidence>
<proteinExistence type="inferred from homology"/>
<dbReference type="Pfam" id="PF00460">
    <property type="entry name" value="Flg_bb_rod"/>
    <property type="match status" value="1"/>
</dbReference>
<dbReference type="PANTHER" id="PTHR30435:SF2">
    <property type="entry name" value="FLAGELLAR BASAL-BODY ROD PROTEIN FLGC"/>
    <property type="match status" value="1"/>
</dbReference>
<dbReference type="Pfam" id="PF06429">
    <property type="entry name" value="Flg_bbr_C"/>
    <property type="match status" value="1"/>
</dbReference>
<dbReference type="Proteomes" id="UP000189542">
    <property type="component" value="Unassembled WGS sequence"/>
</dbReference>
<dbReference type="PROSITE" id="PS00588">
    <property type="entry name" value="FLAGELLA_BB_ROD"/>
    <property type="match status" value="1"/>
</dbReference>
<dbReference type="RefSeq" id="WP_034442391.1">
    <property type="nucleotide sequence ID" value="NZ_CAXYJJ010000022.1"/>
</dbReference>
<evidence type="ECO:0000313" key="12">
    <source>
        <dbReference type="Proteomes" id="UP000189542"/>
    </source>
</evidence>
<comment type="similarity">
    <text evidence="2">Belongs to the flagella basal body rod proteins family.</text>
</comment>
<keyword evidence="9" id="KW-0966">Cell projection</keyword>
<protein>
    <recommendedName>
        <fullName evidence="3 6">Flagellar basal-body rod protein FlgC</fullName>
    </recommendedName>
</protein>
<evidence type="ECO:0000259" key="7">
    <source>
        <dbReference type="Pfam" id="PF00460"/>
    </source>
</evidence>
<evidence type="ECO:0000313" key="10">
    <source>
        <dbReference type="EMBL" id="ONI60023.1"/>
    </source>
</evidence>
<keyword evidence="11" id="KW-1185">Reference proteome</keyword>
<dbReference type="NCBIfam" id="TIGR01395">
    <property type="entry name" value="FlgC"/>
    <property type="match status" value="1"/>
</dbReference>
<dbReference type="InterPro" id="IPR001444">
    <property type="entry name" value="Flag_bb_rod_N"/>
</dbReference>
<dbReference type="EMBL" id="JMTK01000002">
    <property type="protein sequence ID" value="KJZ82020.1"/>
    <property type="molecule type" value="Genomic_DNA"/>
</dbReference>
<evidence type="ECO:0000256" key="2">
    <source>
        <dbReference type="ARBA" id="ARBA00009677"/>
    </source>
</evidence>
<dbReference type="EMBL" id="LVWB01000006">
    <property type="protein sequence ID" value="ONI60023.1"/>
    <property type="molecule type" value="Genomic_DNA"/>
</dbReference>
<dbReference type="GO" id="GO:0071978">
    <property type="term" value="P:bacterial-type flagellum-dependent swarming motility"/>
    <property type="evidence" value="ECO:0007669"/>
    <property type="project" value="TreeGrafter"/>
</dbReference>
<organism evidence="9 11">
    <name type="scientific">Candidatus Liberibacter solanacearum</name>
    <dbReference type="NCBI Taxonomy" id="556287"/>
    <lineage>
        <taxon>Bacteria</taxon>
        <taxon>Pseudomonadati</taxon>
        <taxon>Pseudomonadota</taxon>
        <taxon>Alphaproteobacteria</taxon>
        <taxon>Hyphomicrobiales</taxon>
        <taxon>Rhizobiaceae</taxon>
        <taxon>Liberibacter</taxon>
    </lineage>
</organism>